<dbReference type="Gene3D" id="1.10.10.10">
    <property type="entry name" value="Winged helix-like DNA-binding domain superfamily/Winged helix DNA-binding domain"/>
    <property type="match status" value="1"/>
</dbReference>
<name>A0ABV9Q8F2_9BACL</name>
<comment type="caution">
    <text evidence="6">The sequence shown here is derived from an EMBL/GenBank/DDBJ whole genome shotgun (WGS) entry which is preliminary data.</text>
</comment>
<evidence type="ECO:0000313" key="6">
    <source>
        <dbReference type="EMBL" id="MFC4769532.1"/>
    </source>
</evidence>
<evidence type="ECO:0000259" key="5">
    <source>
        <dbReference type="PROSITE" id="PS51755"/>
    </source>
</evidence>
<keyword evidence="1" id="KW-0805">Transcription regulation</keyword>
<feature type="DNA-binding region" description="OmpR/PhoB-type" evidence="4">
    <location>
        <begin position="1"/>
        <end position="60"/>
    </location>
</feature>
<accession>A0ABV9Q8F2</accession>
<dbReference type="InterPro" id="IPR016032">
    <property type="entry name" value="Sig_transdc_resp-reg_C-effctor"/>
</dbReference>
<evidence type="ECO:0000256" key="1">
    <source>
        <dbReference type="ARBA" id="ARBA00023015"/>
    </source>
</evidence>
<evidence type="ECO:0000313" key="7">
    <source>
        <dbReference type="Proteomes" id="UP001596002"/>
    </source>
</evidence>
<keyword evidence="3" id="KW-0804">Transcription</keyword>
<gene>
    <name evidence="6" type="ORF">ACFO8Q_19565</name>
</gene>
<organism evidence="6 7">
    <name type="scientific">Effusibacillus consociatus</name>
    <dbReference type="NCBI Taxonomy" id="1117041"/>
    <lineage>
        <taxon>Bacteria</taxon>
        <taxon>Bacillati</taxon>
        <taxon>Bacillota</taxon>
        <taxon>Bacilli</taxon>
        <taxon>Bacillales</taxon>
        <taxon>Alicyclobacillaceae</taxon>
        <taxon>Effusibacillus</taxon>
    </lineage>
</organism>
<dbReference type="EMBL" id="JBHSHC010000133">
    <property type="protein sequence ID" value="MFC4769532.1"/>
    <property type="molecule type" value="Genomic_DNA"/>
</dbReference>
<keyword evidence="7" id="KW-1185">Reference proteome</keyword>
<dbReference type="RefSeq" id="WP_380028164.1">
    <property type="nucleotide sequence ID" value="NZ_JBHSHC010000133.1"/>
</dbReference>
<dbReference type="Pfam" id="PF00486">
    <property type="entry name" value="Trans_reg_C"/>
    <property type="match status" value="1"/>
</dbReference>
<proteinExistence type="predicted"/>
<dbReference type="Proteomes" id="UP001596002">
    <property type="component" value="Unassembled WGS sequence"/>
</dbReference>
<dbReference type="InterPro" id="IPR001867">
    <property type="entry name" value="OmpR/PhoB-type_DNA-bd"/>
</dbReference>
<sequence>MGTPITAKELLDLVWIGEYEVSFSNLYHYIRKLREKLECNPNDPKILLAYKKGKGGFVLRFFDEKV</sequence>
<reference evidence="7" key="1">
    <citation type="journal article" date="2019" name="Int. J. Syst. Evol. Microbiol.">
        <title>The Global Catalogue of Microorganisms (GCM) 10K type strain sequencing project: providing services to taxonomists for standard genome sequencing and annotation.</title>
        <authorList>
            <consortium name="The Broad Institute Genomics Platform"/>
            <consortium name="The Broad Institute Genome Sequencing Center for Infectious Disease"/>
            <person name="Wu L."/>
            <person name="Ma J."/>
        </authorList>
    </citation>
    <scope>NUCLEOTIDE SEQUENCE [LARGE SCALE GENOMIC DNA]</scope>
    <source>
        <strain evidence="7">WYCCWR 12678</strain>
    </source>
</reference>
<evidence type="ECO:0000256" key="3">
    <source>
        <dbReference type="ARBA" id="ARBA00023163"/>
    </source>
</evidence>
<feature type="domain" description="OmpR/PhoB-type" evidence="5">
    <location>
        <begin position="1"/>
        <end position="60"/>
    </location>
</feature>
<keyword evidence="2 4" id="KW-0238">DNA-binding</keyword>
<dbReference type="InterPro" id="IPR036388">
    <property type="entry name" value="WH-like_DNA-bd_sf"/>
</dbReference>
<dbReference type="SUPFAM" id="SSF46894">
    <property type="entry name" value="C-terminal effector domain of the bipartite response regulators"/>
    <property type="match status" value="1"/>
</dbReference>
<evidence type="ECO:0000256" key="4">
    <source>
        <dbReference type="PROSITE-ProRule" id="PRU01091"/>
    </source>
</evidence>
<protein>
    <submittedName>
        <fullName evidence="6">Helix-turn-helix domain-containing protein</fullName>
    </submittedName>
</protein>
<evidence type="ECO:0000256" key="2">
    <source>
        <dbReference type="ARBA" id="ARBA00023125"/>
    </source>
</evidence>
<dbReference type="PROSITE" id="PS51755">
    <property type="entry name" value="OMPR_PHOB"/>
    <property type="match status" value="1"/>
</dbReference>